<dbReference type="Pfam" id="PF01682">
    <property type="entry name" value="DB"/>
    <property type="match status" value="1"/>
</dbReference>
<gene>
    <name evidence="3" type="ORF">ANCCEY_10573</name>
</gene>
<dbReference type="Proteomes" id="UP000054495">
    <property type="component" value="Unassembled WGS sequence"/>
</dbReference>
<reference evidence="3 4" key="1">
    <citation type="submission" date="2013-05" db="EMBL/GenBank/DDBJ databases">
        <title>Draft genome of the parasitic nematode Anyclostoma ceylanicum.</title>
        <authorList>
            <person name="Mitreva M."/>
        </authorList>
    </citation>
    <scope>NUCLEOTIDE SEQUENCE [LARGE SCALE GENOMIC DNA]</scope>
</reference>
<keyword evidence="4" id="KW-1185">Reference proteome</keyword>
<sequence length="696" mass="77600">MLLVETVVFLRDRIGGAVNHPANELSEGRNPFEDCPKGAVQIKWEKENQYFADRDDIVWFEADRTSYANRFSSVTAHRIAWPRGRYQSEASRFNQEIDLPQVLDAAINGRESPAVGCVQCTNSANTPEVCVSYKHFEKWLAAEMTPSMELVHGSSLDTERKGFTEFKALGGHETQSIQQGVVLVQGDQPRRPSRVFRSQRRHDDLKAFDHDSTKHVIYAPLDGERVITKGIYYVNGKSKKDDQAYESMLLGGTENIDGIDPFFVTRPPQRTTVAMKYSSVADSLPPLSGQVNEVEEKESSKTTTRYPLRLVTIPPRTTTPLPPFKHVNRRVVSRNDDNNSTKNSPSENAYPTQGVKFPAEPWQIPPGPSMIGAMDSNQNLLAAPPNPFLPIMPVKELNISYPFLPIPKSSPPPQLVPPPLISPLAPPFGSSGLIHRSSLRQGSYVRNREVPAVPLPYKPGSAYVTVDADHGKKTVTETDFSIDGEERTVQNDDKVAKPYAAYRSIRPRSINGPYREQREEQNSSADQLRLFARNHPSIVKSVAKQASFKENQLILPKSYSAGRQVPSSSRARTSLTPNEKLDLCCRKRRVNPGCQAMCNFEALNDKTLVSAFLTNVCPGPQQRDAFDCASSKVDHSACCERAGLLTFHGGKCLPFCRTHAAQPANPLEFLPCLQVFEHIKACYREYQTTHPNILGD</sequence>
<evidence type="ECO:0000259" key="2">
    <source>
        <dbReference type="Pfam" id="PF01682"/>
    </source>
</evidence>
<evidence type="ECO:0000256" key="1">
    <source>
        <dbReference type="SAM" id="MobiDB-lite"/>
    </source>
</evidence>
<dbReference type="PANTHER" id="PTHR46705:SF10">
    <property type="entry name" value="DOMAIN OF UNKNOWN FUNCTION DB DOMAIN-CONTAINING PROTEIN"/>
    <property type="match status" value="1"/>
</dbReference>
<feature type="domain" description="Domain of unknown function DB" evidence="2">
    <location>
        <begin position="584"/>
        <end position="683"/>
    </location>
</feature>
<organism evidence="3 4">
    <name type="scientific">Ancylostoma ceylanicum</name>
    <dbReference type="NCBI Taxonomy" id="53326"/>
    <lineage>
        <taxon>Eukaryota</taxon>
        <taxon>Metazoa</taxon>
        <taxon>Ecdysozoa</taxon>
        <taxon>Nematoda</taxon>
        <taxon>Chromadorea</taxon>
        <taxon>Rhabditida</taxon>
        <taxon>Rhabditina</taxon>
        <taxon>Rhabditomorpha</taxon>
        <taxon>Strongyloidea</taxon>
        <taxon>Ancylostomatidae</taxon>
        <taxon>Ancylostomatinae</taxon>
        <taxon>Ancylostoma</taxon>
    </lineage>
</organism>
<name>A0A0D6LK19_9BILA</name>
<dbReference type="InterPro" id="IPR002602">
    <property type="entry name" value="DB"/>
</dbReference>
<evidence type="ECO:0000313" key="4">
    <source>
        <dbReference type="Proteomes" id="UP000054495"/>
    </source>
</evidence>
<dbReference type="EMBL" id="KE125201">
    <property type="protein sequence ID" value="EPB70326.1"/>
    <property type="molecule type" value="Genomic_DNA"/>
</dbReference>
<evidence type="ECO:0000313" key="3">
    <source>
        <dbReference type="EMBL" id="EPB70326.1"/>
    </source>
</evidence>
<proteinExistence type="predicted"/>
<dbReference type="AlphaFoldDB" id="A0A0D6LK19"/>
<dbReference type="PANTHER" id="PTHR46705">
    <property type="entry name" value="PROTEIN CBG09805"/>
    <property type="match status" value="1"/>
</dbReference>
<feature type="compositionally biased region" description="Polar residues" evidence="1">
    <location>
        <begin position="341"/>
        <end position="351"/>
    </location>
</feature>
<protein>
    <submittedName>
        <fullName evidence="3">DB module</fullName>
    </submittedName>
</protein>
<feature type="region of interest" description="Disordered" evidence="1">
    <location>
        <begin position="332"/>
        <end position="356"/>
    </location>
</feature>
<accession>A0A0D6LK19</accession>